<evidence type="ECO:0000313" key="1">
    <source>
        <dbReference type="EMBL" id="KAF1026166.1"/>
    </source>
</evidence>
<accession>A0A833PGX7</accession>
<gene>
    <name evidence="1" type="ORF">GAK29_01428</name>
</gene>
<evidence type="ECO:0000313" key="2">
    <source>
        <dbReference type="Proteomes" id="UP000490535"/>
    </source>
</evidence>
<reference evidence="2" key="1">
    <citation type="journal article" date="2020" name="MBio">
        <title>Horizontal gene transfer to a defensive symbiont with a reduced genome amongst a multipartite beetle microbiome.</title>
        <authorList>
            <person name="Waterworth S.C."/>
            <person name="Florez L.V."/>
            <person name="Rees E.R."/>
            <person name="Hertweck C."/>
            <person name="Kaltenpoth M."/>
            <person name="Kwan J.C."/>
        </authorList>
    </citation>
    <scope>NUCLEOTIDE SEQUENCE [LARGE SCALE GENOMIC DNA]</scope>
</reference>
<organism evidence="1 2">
    <name type="scientific">Acinetobacter bereziniae</name>
    <name type="common">Acinetobacter genomosp. 10</name>
    <dbReference type="NCBI Taxonomy" id="106648"/>
    <lineage>
        <taxon>Bacteria</taxon>
        <taxon>Pseudomonadati</taxon>
        <taxon>Pseudomonadota</taxon>
        <taxon>Gammaproteobacteria</taxon>
        <taxon>Moraxellales</taxon>
        <taxon>Moraxellaceae</taxon>
        <taxon>Acinetobacter</taxon>
    </lineage>
</organism>
<dbReference type="Proteomes" id="UP000490535">
    <property type="component" value="Unassembled WGS sequence"/>
</dbReference>
<dbReference type="AlphaFoldDB" id="A0A833PGX7"/>
<comment type="caution">
    <text evidence="1">The sequence shown here is derived from an EMBL/GenBank/DDBJ whole genome shotgun (WGS) entry which is preliminary data.</text>
</comment>
<name>A0A833PGX7_ACIBZ</name>
<dbReference type="EMBL" id="WNDP01000027">
    <property type="protein sequence ID" value="KAF1026166.1"/>
    <property type="molecule type" value="Genomic_DNA"/>
</dbReference>
<sequence length="82" mass="9556">MSAYDFVKLEGWKKAKDYLRNAEKERWSGVAFGDLRQLIYYYDVVMDHGSIDRAREYANSPYTAPEIKAVIIKAIAEMEKCQ</sequence>
<proteinExistence type="predicted"/>
<protein>
    <submittedName>
        <fullName evidence="1">Uncharacterized protein</fullName>
    </submittedName>
</protein>